<keyword evidence="6" id="KW-1185">Reference proteome</keyword>
<evidence type="ECO:0000259" key="4">
    <source>
        <dbReference type="PROSITE" id="PS50111"/>
    </source>
</evidence>
<evidence type="ECO:0000256" key="3">
    <source>
        <dbReference type="PROSITE-ProRule" id="PRU00284"/>
    </source>
</evidence>
<dbReference type="GO" id="GO:0004888">
    <property type="term" value="F:transmembrane signaling receptor activity"/>
    <property type="evidence" value="ECO:0007669"/>
    <property type="project" value="InterPro"/>
</dbReference>
<comment type="caution">
    <text evidence="5">The sequence shown here is derived from an EMBL/GenBank/DDBJ whole genome shotgun (WGS) entry which is preliminary data.</text>
</comment>
<dbReference type="PRINTS" id="PR00260">
    <property type="entry name" value="CHEMTRNSDUCR"/>
</dbReference>
<dbReference type="Gene3D" id="1.10.287.950">
    <property type="entry name" value="Methyl-accepting chemotaxis protein"/>
    <property type="match status" value="1"/>
</dbReference>
<dbReference type="InterPro" id="IPR004089">
    <property type="entry name" value="MCPsignal_dom"/>
</dbReference>
<dbReference type="GO" id="GO:0007165">
    <property type="term" value="P:signal transduction"/>
    <property type="evidence" value="ECO:0007669"/>
    <property type="project" value="UniProtKB-KW"/>
</dbReference>
<gene>
    <name evidence="5" type="ORF">FKZ59_00195</name>
</gene>
<reference evidence="5 6" key="1">
    <citation type="submission" date="2019-06" db="EMBL/GenBank/DDBJ databases">
        <title>Genome sequence of Ureibacillus terrenus.</title>
        <authorList>
            <person name="Maclea K.S."/>
            <person name="Simoes M."/>
        </authorList>
    </citation>
    <scope>NUCLEOTIDE SEQUENCE [LARGE SCALE GENOMIC DNA]</scope>
    <source>
        <strain evidence="5 6">ATCC BAA-384</strain>
    </source>
</reference>
<dbReference type="InterPro" id="IPR004090">
    <property type="entry name" value="Chemotax_Me-accpt_rcpt"/>
</dbReference>
<proteinExistence type="inferred from homology"/>
<dbReference type="GO" id="GO:0006935">
    <property type="term" value="P:chemotaxis"/>
    <property type="evidence" value="ECO:0007669"/>
    <property type="project" value="InterPro"/>
</dbReference>
<dbReference type="PANTHER" id="PTHR32089:SF112">
    <property type="entry name" value="LYSOZYME-LIKE PROTEIN-RELATED"/>
    <property type="match status" value="1"/>
</dbReference>
<dbReference type="OrthoDB" id="9762005at2"/>
<accession>A0A540V5Z1</accession>
<dbReference type="RefSeq" id="WP_141600715.1">
    <property type="nucleotide sequence ID" value="NZ_VIGD01000001.1"/>
</dbReference>
<feature type="domain" description="Methyl-accepting transducer" evidence="4">
    <location>
        <begin position="1"/>
        <end position="224"/>
    </location>
</feature>
<evidence type="ECO:0000256" key="1">
    <source>
        <dbReference type="ARBA" id="ARBA00023224"/>
    </source>
</evidence>
<organism evidence="5 6">
    <name type="scientific">Ureibacillus terrenus</name>
    <dbReference type="NCBI Taxonomy" id="118246"/>
    <lineage>
        <taxon>Bacteria</taxon>
        <taxon>Bacillati</taxon>
        <taxon>Bacillota</taxon>
        <taxon>Bacilli</taxon>
        <taxon>Bacillales</taxon>
        <taxon>Caryophanaceae</taxon>
        <taxon>Ureibacillus</taxon>
    </lineage>
</organism>
<name>A0A540V5Z1_9BACL</name>
<evidence type="ECO:0000313" key="5">
    <source>
        <dbReference type="EMBL" id="TQE92162.1"/>
    </source>
</evidence>
<dbReference type="PANTHER" id="PTHR32089">
    <property type="entry name" value="METHYL-ACCEPTING CHEMOTAXIS PROTEIN MCPB"/>
    <property type="match status" value="1"/>
</dbReference>
<dbReference type="SUPFAM" id="SSF58104">
    <property type="entry name" value="Methyl-accepting chemotaxis protein (MCP) signaling domain"/>
    <property type="match status" value="1"/>
</dbReference>
<protein>
    <recommendedName>
        <fullName evidence="4">Methyl-accepting transducer domain-containing protein</fullName>
    </recommendedName>
</protein>
<dbReference type="Pfam" id="PF00015">
    <property type="entry name" value="MCPsignal"/>
    <property type="match status" value="1"/>
</dbReference>
<evidence type="ECO:0000313" key="6">
    <source>
        <dbReference type="Proteomes" id="UP000315753"/>
    </source>
</evidence>
<comment type="similarity">
    <text evidence="2">Belongs to the methyl-accepting chemotaxis (MCP) protein family.</text>
</comment>
<dbReference type="AlphaFoldDB" id="A0A540V5Z1"/>
<dbReference type="PROSITE" id="PS50111">
    <property type="entry name" value="CHEMOTAXIS_TRANSDUC_2"/>
    <property type="match status" value="1"/>
</dbReference>
<keyword evidence="1 3" id="KW-0807">Transducer</keyword>
<evidence type="ECO:0000256" key="2">
    <source>
        <dbReference type="ARBA" id="ARBA00029447"/>
    </source>
</evidence>
<dbReference type="EMBL" id="VIGD01000001">
    <property type="protein sequence ID" value="TQE92162.1"/>
    <property type="molecule type" value="Genomic_DNA"/>
</dbReference>
<dbReference type="SMART" id="SM00283">
    <property type="entry name" value="MA"/>
    <property type="match status" value="1"/>
</dbReference>
<sequence length="254" mass="28069">MSSAELGEKINQMAGQSTALKQITEEANDLNDEGHQRMNHLLDSFGNSKEELENMSLSVSALEEKIQAIDSVMDSISKISKQTNLIALNASIEAARAGEHGKGFAVVTEEVRKLAEQSAKATEHVKSTIHQLQQEALKVVKQMNEMQQTFKQQEIVVEDTGNLFRNLSLLIQNLENTFKTVSEDIESIDAYKDRVMETIEEMSMTAQTTAAACEEVSAASDEQLTAIQSVAEASEELNELSKELSQTISKFKLQ</sequence>
<dbReference type="Proteomes" id="UP000315753">
    <property type="component" value="Unassembled WGS sequence"/>
</dbReference>
<dbReference type="GO" id="GO:0016020">
    <property type="term" value="C:membrane"/>
    <property type="evidence" value="ECO:0007669"/>
    <property type="project" value="InterPro"/>
</dbReference>